<feature type="domain" description="HTH crp-type" evidence="1">
    <location>
        <begin position="165"/>
        <end position="223"/>
    </location>
</feature>
<dbReference type="Pfam" id="PF13545">
    <property type="entry name" value="HTH_Crp_2"/>
    <property type="match status" value="1"/>
</dbReference>
<dbReference type="InterPro" id="IPR036390">
    <property type="entry name" value="WH_DNA-bd_sf"/>
</dbReference>
<dbReference type="InterPro" id="IPR012318">
    <property type="entry name" value="HTH_CRP"/>
</dbReference>
<evidence type="ECO:0000313" key="3">
    <source>
        <dbReference type="Proteomes" id="UP000501602"/>
    </source>
</evidence>
<evidence type="ECO:0000313" key="2">
    <source>
        <dbReference type="EMBL" id="QIZ78038.1"/>
    </source>
</evidence>
<dbReference type="InterPro" id="IPR014710">
    <property type="entry name" value="RmlC-like_jellyroll"/>
</dbReference>
<evidence type="ECO:0000259" key="1">
    <source>
        <dbReference type="Pfam" id="PF13545"/>
    </source>
</evidence>
<dbReference type="Proteomes" id="UP000501602">
    <property type="component" value="Chromosome"/>
</dbReference>
<dbReference type="Gene3D" id="2.60.120.10">
    <property type="entry name" value="Jelly Rolls"/>
    <property type="match status" value="1"/>
</dbReference>
<dbReference type="SUPFAM" id="SSF46785">
    <property type="entry name" value="Winged helix' DNA-binding domain"/>
    <property type="match status" value="1"/>
</dbReference>
<name>A0A6H1UGT9_9GAMM</name>
<dbReference type="EMBL" id="CP051180">
    <property type="protein sequence ID" value="QIZ78038.1"/>
    <property type="molecule type" value="Genomic_DNA"/>
</dbReference>
<protein>
    <submittedName>
        <fullName evidence="2">Crp/Fnr family transcriptional regulator</fullName>
    </submittedName>
</protein>
<dbReference type="GO" id="GO:0006355">
    <property type="term" value="P:regulation of DNA-templated transcription"/>
    <property type="evidence" value="ECO:0007669"/>
    <property type="project" value="InterPro"/>
</dbReference>
<dbReference type="RefSeq" id="WP_168661615.1">
    <property type="nucleotide sequence ID" value="NZ_CP051180.1"/>
</dbReference>
<dbReference type="AlphaFoldDB" id="A0A6H1UGT9"/>
<keyword evidence="3" id="KW-1185">Reference proteome</keyword>
<proteinExistence type="predicted"/>
<sequence length="243" mass="27570">MTTVNYPSSAILSLSQQLLSAGIEPDVVEELLKSSYAISLKKGDTFNPSTEDALLIYFRSGCTVEVMTISDDRNSPSSVWTAGYITLSLPSEYNRFENQASHYHCLFNAELTIIPEAVVNKLKARSKALENYVLRRASEYLYTCRDMALLRYTLDKRENISLRLLILHIRTAGNRLPLTIDELCWLSNTTRQYCGDVLKQLQKDGVLEKRYGYIDIVDSAKLTAQIDADTVKFLSQYMPLTKK</sequence>
<accession>A0A6H1UGT9</accession>
<reference evidence="2 3" key="1">
    <citation type="submission" date="2020-04" db="EMBL/GenBank/DDBJ databases">
        <title>Ferrimonas sp. S7 isolated from sea water.</title>
        <authorList>
            <person name="Bae S.S."/>
            <person name="Baek K."/>
        </authorList>
    </citation>
    <scope>NUCLEOTIDE SEQUENCE [LARGE SCALE GENOMIC DNA]</scope>
    <source>
        <strain evidence="2 3">S7</strain>
    </source>
</reference>
<dbReference type="KEGG" id="fes:HER31_14715"/>
<organism evidence="2 3">
    <name type="scientific">Ferrimonas lipolytica</name>
    <dbReference type="NCBI Taxonomy" id="2724191"/>
    <lineage>
        <taxon>Bacteria</taxon>
        <taxon>Pseudomonadati</taxon>
        <taxon>Pseudomonadota</taxon>
        <taxon>Gammaproteobacteria</taxon>
        <taxon>Alteromonadales</taxon>
        <taxon>Ferrimonadaceae</taxon>
        <taxon>Ferrimonas</taxon>
    </lineage>
</organism>
<dbReference type="GO" id="GO:0003677">
    <property type="term" value="F:DNA binding"/>
    <property type="evidence" value="ECO:0007669"/>
    <property type="project" value="InterPro"/>
</dbReference>
<gene>
    <name evidence="2" type="ORF">HER31_14715</name>
</gene>